<reference evidence="1 2" key="3">
    <citation type="journal article" date="2017" name="Mol. Plant Pathol.">
        <title>A gapless genome sequence of the fungus Botrytis cinerea.</title>
        <authorList>
            <person name="Van Kan J.A."/>
            <person name="Stassen J.H."/>
            <person name="Mosbach A."/>
            <person name="Van Der Lee T.A."/>
            <person name="Faino L."/>
            <person name="Farmer A.D."/>
            <person name="Papasotiriou D.G."/>
            <person name="Zhou S."/>
            <person name="Seidl M.F."/>
            <person name="Cottam E."/>
            <person name="Edel D."/>
            <person name="Hahn M."/>
            <person name="Schwartz D.C."/>
            <person name="Dietrich R.A."/>
            <person name="Widdison S."/>
            <person name="Scalliet G."/>
        </authorList>
    </citation>
    <scope>NUCLEOTIDE SEQUENCE [LARGE SCALE GENOMIC DNA]</scope>
    <source>
        <strain evidence="1 2">B05.10</strain>
    </source>
</reference>
<evidence type="ECO:0000313" key="1">
    <source>
        <dbReference type="EMBL" id="ATZ48724.1"/>
    </source>
</evidence>
<sequence>MESGETMDFFVYDSDRFIWDGPPDDYPLVARNHRPLDAEIKQLCGKNKILEGYNTTLSEENAILKNLLATHNIAWPTNKSSSTISASGCSTTRSNPELPLEVKARIMRFALQLAHPIIDPGVKILKSNVTEMEHAEQKRLPVQLLRLSKFFYKEGQKFFFADNRLIFTQVSSLKWFVSTHSRSCAQLEHLELRIVGKYYDDQGSNRIINLGFNKGGEIRYAVKPIKRIPNINLSWTGLQSYCWKQMLDFLEALQLPSHERQQNRPREQIAFKNLSSMKIDLVNFAKNLPRPGIDLRKMARETLGPILDNLYVTGQTLKRNGFLGYECLGFLMRNGGIRGWKLLPCFISTLASEYLEVFTTDESFVPELRKYAQTLPESREEGAVEKYVWKKLPATFGDSEGSQVRFHITSGLPVEKAEKDHRIVLSRETEDVLDAYGGVIEVHDVDLDDDGLIRIYGPIRDGWGPDILTAWNADDHGGPDARICSNCRDMHGYDHTEPDVRISLNRDGQLGAENGFAKEISAAE</sequence>
<dbReference type="RefSeq" id="XP_001554835.2">
    <property type="nucleotide sequence ID" value="XM_001554785.2"/>
</dbReference>
<protein>
    <submittedName>
        <fullName evidence="1">Uncharacterized protein</fullName>
    </submittedName>
</protein>
<organism evidence="1 2">
    <name type="scientific">Botryotinia fuckeliana (strain B05.10)</name>
    <name type="common">Noble rot fungus</name>
    <name type="synonym">Botrytis cinerea</name>
    <dbReference type="NCBI Taxonomy" id="332648"/>
    <lineage>
        <taxon>Eukaryota</taxon>
        <taxon>Fungi</taxon>
        <taxon>Dikarya</taxon>
        <taxon>Ascomycota</taxon>
        <taxon>Pezizomycotina</taxon>
        <taxon>Leotiomycetes</taxon>
        <taxon>Helotiales</taxon>
        <taxon>Sclerotiniaceae</taxon>
        <taxon>Botrytis</taxon>
    </lineage>
</organism>
<evidence type="ECO:0000313" key="2">
    <source>
        <dbReference type="Proteomes" id="UP000001798"/>
    </source>
</evidence>
<proteinExistence type="predicted"/>
<dbReference type="GeneID" id="5435403"/>
<dbReference type="VEuPathDB" id="FungiDB:Bcin03g09040"/>
<reference evidence="1 2" key="2">
    <citation type="journal article" date="2012" name="Eukaryot. Cell">
        <title>Genome update of Botrytis cinerea strains B05.10 and T4.</title>
        <authorList>
            <person name="Staats M."/>
            <person name="van Kan J.A."/>
        </authorList>
    </citation>
    <scope>NUCLEOTIDE SEQUENCE [LARGE SCALE GENOMIC DNA]</scope>
    <source>
        <strain evidence="1 2">B05.10</strain>
    </source>
</reference>
<reference evidence="1 2" key="1">
    <citation type="journal article" date="2011" name="PLoS Genet.">
        <title>Genomic analysis of the necrotrophic fungal pathogens Sclerotinia sclerotiorum and Botrytis cinerea.</title>
        <authorList>
            <person name="Amselem J."/>
            <person name="Cuomo C.A."/>
            <person name="van Kan J.A."/>
            <person name="Viaud M."/>
            <person name="Benito E.P."/>
            <person name="Couloux A."/>
            <person name="Coutinho P.M."/>
            <person name="de Vries R.P."/>
            <person name="Dyer P.S."/>
            <person name="Fillinger S."/>
            <person name="Fournier E."/>
            <person name="Gout L."/>
            <person name="Hahn M."/>
            <person name="Kohn L."/>
            <person name="Lapalu N."/>
            <person name="Plummer K.M."/>
            <person name="Pradier J.M."/>
            <person name="Quevillon E."/>
            <person name="Sharon A."/>
            <person name="Simon A."/>
            <person name="ten Have A."/>
            <person name="Tudzynski B."/>
            <person name="Tudzynski P."/>
            <person name="Wincker P."/>
            <person name="Andrew M."/>
            <person name="Anthouard V."/>
            <person name="Beever R.E."/>
            <person name="Beffa R."/>
            <person name="Benoit I."/>
            <person name="Bouzid O."/>
            <person name="Brault B."/>
            <person name="Chen Z."/>
            <person name="Choquer M."/>
            <person name="Collemare J."/>
            <person name="Cotton P."/>
            <person name="Danchin E.G."/>
            <person name="Da Silva C."/>
            <person name="Gautier A."/>
            <person name="Giraud C."/>
            <person name="Giraud T."/>
            <person name="Gonzalez C."/>
            <person name="Grossetete S."/>
            <person name="Guldener U."/>
            <person name="Henrissat B."/>
            <person name="Howlett B.J."/>
            <person name="Kodira C."/>
            <person name="Kretschmer M."/>
            <person name="Lappartient A."/>
            <person name="Leroch M."/>
            <person name="Levis C."/>
            <person name="Mauceli E."/>
            <person name="Neuveglise C."/>
            <person name="Oeser B."/>
            <person name="Pearson M."/>
            <person name="Poulain J."/>
            <person name="Poussereau N."/>
            <person name="Quesneville H."/>
            <person name="Rascle C."/>
            <person name="Schumacher J."/>
            <person name="Segurens B."/>
            <person name="Sexton A."/>
            <person name="Silva E."/>
            <person name="Sirven C."/>
            <person name="Soanes D.M."/>
            <person name="Talbot N.J."/>
            <person name="Templeton M."/>
            <person name="Yandava C."/>
            <person name="Yarden O."/>
            <person name="Zeng Q."/>
            <person name="Rollins J.A."/>
            <person name="Lebrun M.H."/>
            <person name="Dickman M."/>
        </authorList>
    </citation>
    <scope>NUCLEOTIDE SEQUENCE [LARGE SCALE GENOMIC DNA]</scope>
    <source>
        <strain evidence="1 2">B05.10</strain>
    </source>
</reference>
<dbReference type="OrthoDB" id="3512800at2759"/>
<dbReference type="AlphaFoldDB" id="A0A384JEJ2"/>
<accession>A0A384JEJ2</accession>
<dbReference type="EMBL" id="CP009807">
    <property type="protein sequence ID" value="ATZ48724.1"/>
    <property type="molecule type" value="Genomic_DNA"/>
</dbReference>
<dbReference type="KEGG" id="bfu:BCIN_03g09040"/>
<keyword evidence="2" id="KW-1185">Reference proteome</keyword>
<name>A0A384JEJ2_BOTFB</name>
<dbReference type="Proteomes" id="UP000001798">
    <property type="component" value="Chromosome 3"/>
</dbReference>
<gene>
    <name evidence="1" type="ORF">BCIN_03g09040</name>
</gene>